<evidence type="ECO:0000256" key="6">
    <source>
        <dbReference type="ARBA" id="ARBA00022837"/>
    </source>
</evidence>
<keyword evidence="4" id="KW-0479">Metal-binding</keyword>
<dbReference type="InterPro" id="IPR011992">
    <property type="entry name" value="EF-hand-dom_pair"/>
</dbReference>
<name>A0ABD1T3Y0_9LAMI</name>
<evidence type="ECO:0000256" key="3">
    <source>
        <dbReference type="ARBA" id="ARBA00022481"/>
    </source>
</evidence>
<feature type="domain" description="EF-hand" evidence="7">
    <location>
        <begin position="8"/>
        <end position="43"/>
    </location>
</feature>
<evidence type="ECO:0000256" key="1">
    <source>
        <dbReference type="ARBA" id="ARBA00003291"/>
    </source>
</evidence>
<sequence length="149" mass="17019">MANQLNEDQISEYKKAFSLFDMDGDGCITIEELGFMMSSLGLKPTEAELQLMIKQVDADGNGKIDFLEFLNLMVQMKTDTDSEEELKEAFRVFDTDQDGFISAAELHHFMLNLRKNLTNEEVDEMIHEADDDGDGQINFEEFVKVMMAK</sequence>
<dbReference type="FunFam" id="1.10.238.10:FF:000251">
    <property type="entry name" value="Calmodulin-related protein 97A"/>
    <property type="match status" value="1"/>
</dbReference>
<evidence type="ECO:0000256" key="5">
    <source>
        <dbReference type="ARBA" id="ARBA00022737"/>
    </source>
</evidence>
<dbReference type="Pfam" id="PF13499">
    <property type="entry name" value="EF-hand_7"/>
    <property type="match status" value="2"/>
</dbReference>
<dbReference type="PROSITE" id="PS00018">
    <property type="entry name" value="EF_HAND_1"/>
    <property type="match status" value="4"/>
</dbReference>
<dbReference type="EMBL" id="JBFOLJ010000009">
    <property type="protein sequence ID" value="KAL2507368.1"/>
    <property type="molecule type" value="Genomic_DNA"/>
</dbReference>
<reference evidence="9" key="1">
    <citation type="submission" date="2024-07" db="EMBL/GenBank/DDBJ databases">
        <title>Two chromosome-level genome assemblies of Korean endemic species Abeliophyllum distichum and Forsythia ovata (Oleaceae).</title>
        <authorList>
            <person name="Jang H."/>
        </authorList>
    </citation>
    <scope>NUCLEOTIDE SEQUENCE [LARGE SCALE GENOMIC DNA]</scope>
</reference>
<dbReference type="Gene3D" id="1.10.238.10">
    <property type="entry name" value="EF-hand"/>
    <property type="match status" value="3"/>
</dbReference>
<dbReference type="AlphaFoldDB" id="A0ABD1T3Y0"/>
<dbReference type="SUPFAM" id="SSF47473">
    <property type="entry name" value="EF-hand"/>
    <property type="match status" value="1"/>
</dbReference>
<comment type="function">
    <text evidence="1">Potential calcium sensor.</text>
</comment>
<dbReference type="CDD" id="cd00051">
    <property type="entry name" value="EFh"/>
    <property type="match status" value="2"/>
</dbReference>
<dbReference type="InterPro" id="IPR018247">
    <property type="entry name" value="EF_Hand_1_Ca_BS"/>
</dbReference>
<proteinExistence type="inferred from homology"/>
<dbReference type="PANTHER" id="PTHR23048:SF53">
    <property type="entry name" value="CALMODULIN"/>
    <property type="match status" value="1"/>
</dbReference>
<dbReference type="InterPro" id="IPR050230">
    <property type="entry name" value="CALM/Myosin/TropC-like"/>
</dbReference>
<dbReference type="Proteomes" id="UP001604277">
    <property type="component" value="Unassembled WGS sequence"/>
</dbReference>
<keyword evidence="5" id="KW-0677">Repeat</keyword>
<dbReference type="GO" id="GO:0046872">
    <property type="term" value="F:metal ion binding"/>
    <property type="evidence" value="ECO:0007669"/>
    <property type="project" value="UniProtKB-KW"/>
</dbReference>
<feature type="domain" description="EF-hand" evidence="7">
    <location>
        <begin position="44"/>
        <end position="79"/>
    </location>
</feature>
<evidence type="ECO:0000256" key="2">
    <source>
        <dbReference type="ARBA" id="ARBA00009763"/>
    </source>
</evidence>
<accession>A0ABD1T3Y0</accession>
<comment type="similarity">
    <text evidence="2">Belongs to the calmodulin family.</text>
</comment>
<feature type="domain" description="EF-hand" evidence="7">
    <location>
        <begin position="81"/>
        <end position="116"/>
    </location>
</feature>
<keyword evidence="6" id="KW-0106">Calcium</keyword>
<dbReference type="PANTHER" id="PTHR23048">
    <property type="entry name" value="MYOSIN LIGHT CHAIN 1, 3"/>
    <property type="match status" value="1"/>
</dbReference>
<dbReference type="InterPro" id="IPR002048">
    <property type="entry name" value="EF_hand_dom"/>
</dbReference>
<evidence type="ECO:0000313" key="8">
    <source>
        <dbReference type="EMBL" id="KAL2507368.1"/>
    </source>
</evidence>
<dbReference type="SMART" id="SM00054">
    <property type="entry name" value="EFh"/>
    <property type="match status" value="4"/>
</dbReference>
<keyword evidence="9" id="KW-1185">Reference proteome</keyword>
<keyword evidence="3" id="KW-0488">Methylation</keyword>
<evidence type="ECO:0000256" key="4">
    <source>
        <dbReference type="ARBA" id="ARBA00022723"/>
    </source>
</evidence>
<evidence type="ECO:0000259" key="7">
    <source>
        <dbReference type="PROSITE" id="PS50222"/>
    </source>
</evidence>
<evidence type="ECO:0000313" key="9">
    <source>
        <dbReference type="Proteomes" id="UP001604277"/>
    </source>
</evidence>
<feature type="domain" description="EF-hand" evidence="7">
    <location>
        <begin position="117"/>
        <end position="149"/>
    </location>
</feature>
<organism evidence="8 9">
    <name type="scientific">Forsythia ovata</name>
    <dbReference type="NCBI Taxonomy" id="205694"/>
    <lineage>
        <taxon>Eukaryota</taxon>
        <taxon>Viridiplantae</taxon>
        <taxon>Streptophyta</taxon>
        <taxon>Embryophyta</taxon>
        <taxon>Tracheophyta</taxon>
        <taxon>Spermatophyta</taxon>
        <taxon>Magnoliopsida</taxon>
        <taxon>eudicotyledons</taxon>
        <taxon>Gunneridae</taxon>
        <taxon>Pentapetalae</taxon>
        <taxon>asterids</taxon>
        <taxon>lamiids</taxon>
        <taxon>Lamiales</taxon>
        <taxon>Oleaceae</taxon>
        <taxon>Forsythieae</taxon>
        <taxon>Forsythia</taxon>
    </lineage>
</organism>
<dbReference type="PROSITE" id="PS50222">
    <property type="entry name" value="EF_HAND_2"/>
    <property type="match status" value="4"/>
</dbReference>
<dbReference type="FunFam" id="1.10.238.10:FF:000034">
    <property type="entry name" value="Calmodulin"/>
    <property type="match status" value="1"/>
</dbReference>
<protein>
    <submittedName>
        <fullName evidence="8">Calmodulin-7</fullName>
    </submittedName>
</protein>
<gene>
    <name evidence="8" type="ORF">Fot_31015</name>
</gene>
<comment type="caution">
    <text evidence="8">The sequence shown here is derived from an EMBL/GenBank/DDBJ whole genome shotgun (WGS) entry which is preliminary data.</text>
</comment>
<dbReference type="GO" id="GO:0005737">
    <property type="term" value="C:cytoplasm"/>
    <property type="evidence" value="ECO:0007669"/>
    <property type="project" value="UniProtKB-ARBA"/>
</dbReference>